<dbReference type="Proteomes" id="UP001164250">
    <property type="component" value="Chromosome 12"/>
</dbReference>
<organism evidence="1 2">
    <name type="scientific">Pistacia atlantica</name>
    <dbReference type="NCBI Taxonomy" id="434234"/>
    <lineage>
        <taxon>Eukaryota</taxon>
        <taxon>Viridiplantae</taxon>
        <taxon>Streptophyta</taxon>
        <taxon>Embryophyta</taxon>
        <taxon>Tracheophyta</taxon>
        <taxon>Spermatophyta</taxon>
        <taxon>Magnoliopsida</taxon>
        <taxon>eudicotyledons</taxon>
        <taxon>Gunneridae</taxon>
        <taxon>Pentapetalae</taxon>
        <taxon>rosids</taxon>
        <taxon>malvids</taxon>
        <taxon>Sapindales</taxon>
        <taxon>Anacardiaceae</taxon>
        <taxon>Pistacia</taxon>
    </lineage>
</organism>
<reference evidence="2" key="1">
    <citation type="journal article" date="2023" name="G3 (Bethesda)">
        <title>Genome assembly and association tests identify interacting loci associated with vigor, precocity, and sex in interspecific pistachio rootstocks.</title>
        <authorList>
            <person name="Palmer W."/>
            <person name="Jacygrad E."/>
            <person name="Sagayaradj S."/>
            <person name="Cavanaugh K."/>
            <person name="Han R."/>
            <person name="Bertier L."/>
            <person name="Beede B."/>
            <person name="Kafkas S."/>
            <person name="Golino D."/>
            <person name="Preece J."/>
            <person name="Michelmore R."/>
        </authorList>
    </citation>
    <scope>NUCLEOTIDE SEQUENCE [LARGE SCALE GENOMIC DNA]</scope>
</reference>
<name>A0ACC1A6C6_9ROSI</name>
<comment type="caution">
    <text evidence="1">The sequence shown here is derived from an EMBL/GenBank/DDBJ whole genome shotgun (WGS) entry which is preliminary data.</text>
</comment>
<accession>A0ACC1A6C6</accession>
<sequence>MLRIDQTRGVKEISLFHTWDLRNYSFFNFRHQIPLPPLHLLSFE</sequence>
<gene>
    <name evidence="1" type="ORF">Patl1_11051</name>
</gene>
<dbReference type="EMBL" id="CM047908">
    <property type="protein sequence ID" value="KAJ0081908.1"/>
    <property type="molecule type" value="Genomic_DNA"/>
</dbReference>
<proteinExistence type="predicted"/>
<protein>
    <submittedName>
        <fullName evidence="1">Uncharacterized protein</fullName>
    </submittedName>
</protein>
<keyword evidence="2" id="KW-1185">Reference proteome</keyword>
<evidence type="ECO:0000313" key="2">
    <source>
        <dbReference type="Proteomes" id="UP001164250"/>
    </source>
</evidence>
<evidence type="ECO:0000313" key="1">
    <source>
        <dbReference type="EMBL" id="KAJ0081908.1"/>
    </source>
</evidence>